<proteinExistence type="inferred from homology"/>
<feature type="domain" description="Cytochrome oxidase subunit II copper A binding" evidence="18">
    <location>
        <begin position="132"/>
        <end position="265"/>
    </location>
</feature>
<dbReference type="PANTHER" id="PTHR22888">
    <property type="entry name" value="CYTOCHROME C OXIDASE, SUBUNIT II"/>
    <property type="match status" value="1"/>
</dbReference>
<keyword evidence="17" id="KW-0732">Signal</keyword>
<protein>
    <recommendedName>
        <fullName evidence="15">Cytochrome c oxidase subunit 2</fullName>
        <ecNumber evidence="15">7.1.1.9</ecNumber>
    </recommendedName>
</protein>
<evidence type="ECO:0000256" key="7">
    <source>
        <dbReference type="ARBA" id="ARBA00022967"/>
    </source>
</evidence>
<dbReference type="EC" id="7.1.1.9" evidence="15"/>
<keyword evidence="4 14" id="KW-0679">Respiratory chain</keyword>
<evidence type="ECO:0000313" key="21">
    <source>
        <dbReference type="Proteomes" id="UP001060336"/>
    </source>
</evidence>
<evidence type="ECO:0000256" key="17">
    <source>
        <dbReference type="SAM" id="SignalP"/>
    </source>
</evidence>
<evidence type="ECO:0000256" key="6">
    <source>
        <dbReference type="ARBA" id="ARBA00022723"/>
    </source>
</evidence>
<keyword evidence="21" id="KW-1185">Reference proteome</keyword>
<dbReference type="GO" id="GO:0005886">
    <property type="term" value="C:plasma membrane"/>
    <property type="evidence" value="ECO:0007669"/>
    <property type="project" value="UniProtKB-SubCell"/>
</dbReference>
<evidence type="ECO:0000256" key="16">
    <source>
        <dbReference type="SAM" id="Phobius"/>
    </source>
</evidence>
<evidence type="ECO:0000256" key="8">
    <source>
        <dbReference type="ARBA" id="ARBA00022982"/>
    </source>
</evidence>
<dbReference type="SUPFAM" id="SSF49503">
    <property type="entry name" value="Cupredoxins"/>
    <property type="match status" value="1"/>
</dbReference>
<feature type="domain" description="Cytochrome oxidase subunit II transmembrane region profile" evidence="19">
    <location>
        <begin position="36"/>
        <end position="131"/>
    </location>
</feature>
<keyword evidence="10 15" id="KW-0186">Copper</keyword>
<evidence type="ECO:0000256" key="9">
    <source>
        <dbReference type="ARBA" id="ARBA00022989"/>
    </source>
</evidence>
<dbReference type="GO" id="GO:0042773">
    <property type="term" value="P:ATP synthesis coupled electron transport"/>
    <property type="evidence" value="ECO:0007669"/>
    <property type="project" value="TreeGrafter"/>
</dbReference>
<dbReference type="Proteomes" id="UP001060336">
    <property type="component" value="Chromosome"/>
</dbReference>
<dbReference type="SUPFAM" id="SSF81464">
    <property type="entry name" value="Cytochrome c oxidase subunit II-like, transmembrane region"/>
    <property type="match status" value="1"/>
</dbReference>
<reference evidence="20" key="1">
    <citation type="submission" date="2022-08" db="EMBL/GenBank/DDBJ databases">
        <title>Nisaea acidiphila sp. nov., isolated from a marine algal debris and emended description of the genus Nisaea Urios et al. 2008.</title>
        <authorList>
            <person name="Kwon K."/>
        </authorList>
    </citation>
    <scope>NUCLEOTIDE SEQUENCE</scope>
    <source>
        <strain evidence="20">MEBiC11861</strain>
    </source>
</reference>
<dbReference type="InterPro" id="IPR036257">
    <property type="entry name" value="Cyt_c_oxidase_su2_TM_sf"/>
</dbReference>
<dbReference type="NCBIfam" id="TIGR02866">
    <property type="entry name" value="CoxB"/>
    <property type="match status" value="1"/>
</dbReference>
<dbReference type="InterPro" id="IPR008972">
    <property type="entry name" value="Cupredoxin"/>
</dbReference>
<dbReference type="InterPro" id="IPR011759">
    <property type="entry name" value="Cyt_c_oxidase_su2_TM_dom"/>
</dbReference>
<dbReference type="Pfam" id="PF00116">
    <property type="entry name" value="COX2"/>
    <property type="match status" value="1"/>
</dbReference>
<dbReference type="Pfam" id="PF02790">
    <property type="entry name" value="COX2_TM"/>
    <property type="match status" value="1"/>
</dbReference>
<dbReference type="InterPro" id="IPR001505">
    <property type="entry name" value="Copper_CuA"/>
</dbReference>
<dbReference type="InterPro" id="IPR045187">
    <property type="entry name" value="CcO_II"/>
</dbReference>
<organism evidence="20 21">
    <name type="scientific">Nisaea acidiphila</name>
    <dbReference type="NCBI Taxonomy" id="1862145"/>
    <lineage>
        <taxon>Bacteria</taxon>
        <taxon>Pseudomonadati</taxon>
        <taxon>Pseudomonadota</taxon>
        <taxon>Alphaproteobacteria</taxon>
        <taxon>Rhodospirillales</taxon>
        <taxon>Thalassobaculaceae</taxon>
        <taxon>Nisaea</taxon>
    </lineage>
</organism>
<comment type="subcellular location">
    <subcellularLocation>
        <location evidence="14">Cell membrane</location>
        <topology evidence="14">Multi-pass membrane protein</topology>
    </subcellularLocation>
    <subcellularLocation>
        <location evidence="1">Membrane</location>
        <topology evidence="1">Multi-pass membrane protein</topology>
    </subcellularLocation>
</comment>
<sequence>MRFYNRAISSLAQLAALPLLLIAALSLPAGAEEVRTSQPYQLGLQDPVSPVGVRIGEFHDYLLVLITAITVFVLALLIYVCIRYRASANPNPSRTSHNTLIEILWTAVPVIILVVVAVPSFKNLYYLDKTYEPDMTVKVIGNQWYWSYEYPDEEIVFDSYLLEGEDLQKANGRRLLDVDNPLVVPVGKKIQVLVTSNDVFHSFFVPSAVVQIYAIGGRTNETWMQFDKEGTFYGQCNQICGIRHAYMPIVVKALNEADYAEWLKGAKEQFAMNSDAPVRVAVNAN</sequence>
<evidence type="ECO:0000256" key="4">
    <source>
        <dbReference type="ARBA" id="ARBA00022660"/>
    </source>
</evidence>
<keyword evidence="8 14" id="KW-0249">Electron transport</keyword>
<dbReference type="EMBL" id="CP102480">
    <property type="protein sequence ID" value="UUX51964.1"/>
    <property type="molecule type" value="Genomic_DNA"/>
</dbReference>
<comment type="function">
    <text evidence="12 15">Subunits I and II form the functional core of the enzyme complex. Electrons originating in cytochrome c are transferred via heme a and Cu(A) to the binuclear center formed by heme a3 and Cu(B).</text>
</comment>
<keyword evidence="5 14" id="KW-0812">Transmembrane</keyword>
<dbReference type="AlphaFoldDB" id="A0A9J7B0F7"/>
<dbReference type="PROSITE" id="PS50857">
    <property type="entry name" value="COX2_CUA"/>
    <property type="match status" value="1"/>
</dbReference>
<dbReference type="PROSITE" id="PS50999">
    <property type="entry name" value="COX2_TM"/>
    <property type="match status" value="1"/>
</dbReference>
<name>A0A9J7B0F7_9PROT</name>
<keyword evidence="9 16" id="KW-1133">Transmembrane helix</keyword>
<keyword evidence="6 15" id="KW-0479">Metal-binding</keyword>
<keyword evidence="11 16" id="KW-0472">Membrane</keyword>
<evidence type="ECO:0000256" key="11">
    <source>
        <dbReference type="ARBA" id="ARBA00023136"/>
    </source>
</evidence>
<evidence type="ECO:0000256" key="15">
    <source>
        <dbReference type="RuleBase" id="RU004024"/>
    </source>
</evidence>
<evidence type="ECO:0000256" key="13">
    <source>
        <dbReference type="ARBA" id="ARBA00047816"/>
    </source>
</evidence>
<comment type="similarity">
    <text evidence="2 14">Belongs to the cytochrome c oxidase subunit 2 family.</text>
</comment>
<dbReference type="PANTHER" id="PTHR22888:SF9">
    <property type="entry name" value="CYTOCHROME C OXIDASE SUBUNIT 2"/>
    <property type="match status" value="1"/>
</dbReference>
<keyword evidence="7" id="KW-1278">Translocase</keyword>
<dbReference type="GO" id="GO:0004129">
    <property type="term" value="F:cytochrome-c oxidase activity"/>
    <property type="evidence" value="ECO:0007669"/>
    <property type="project" value="UniProtKB-EC"/>
</dbReference>
<evidence type="ECO:0000256" key="2">
    <source>
        <dbReference type="ARBA" id="ARBA00007866"/>
    </source>
</evidence>
<dbReference type="InterPro" id="IPR014222">
    <property type="entry name" value="Cyt_c_oxidase_su2"/>
</dbReference>
<dbReference type="KEGG" id="naci:NUH88_09715"/>
<comment type="cofactor">
    <cofactor evidence="15">
        <name>Cu cation</name>
        <dbReference type="ChEBI" id="CHEBI:23378"/>
    </cofactor>
    <text evidence="15">Binds a copper A center.</text>
</comment>
<dbReference type="GO" id="GO:0016491">
    <property type="term" value="F:oxidoreductase activity"/>
    <property type="evidence" value="ECO:0007669"/>
    <property type="project" value="InterPro"/>
</dbReference>
<evidence type="ECO:0000259" key="19">
    <source>
        <dbReference type="PROSITE" id="PS50999"/>
    </source>
</evidence>
<comment type="catalytic activity">
    <reaction evidence="13 15">
        <text>4 Fe(II)-[cytochrome c] + O2 + 8 H(+)(in) = 4 Fe(III)-[cytochrome c] + 2 H2O + 4 H(+)(out)</text>
        <dbReference type="Rhea" id="RHEA:11436"/>
        <dbReference type="Rhea" id="RHEA-COMP:10350"/>
        <dbReference type="Rhea" id="RHEA-COMP:14399"/>
        <dbReference type="ChEBI" id="CHEBI:15377"/>
        <dbReference type="ChEBI" id="CHEBI:15378"/>
        <dbReference type="ChEBI" id="CHEBI:15379"/>
        <dbReference type="ChEBI" id="CHEBI:29033"/>
        <dbReference type="ChEBI" id="CHEBI:29034"/>
        <dbReference type="EC" id="7.1.1.9"/>
    </reaction>
</comment>
<gene>
    <name evidence="20" type="primary">coxB</name>
    <name evidence="20" type="ORF">NUH88_09715</name>
</gene>
<feature type="transmembrane region" description="Helical" evidence="16">
    <location>
        <begin position="61"/>
        <end position="82"/>
    </location>
</feature>
<dbReference type="Gene3D" id="1.10.287.90">
    <property type="match status" value="1"/>
</dbReference>
<dbReference type="InterPro" id="IPR002429">
    <property type="entry name" value="CcO_II-like_C"/>
</dbReference>
<evidence type="ECO:0000256" key="14">
    <source>
        <dbReference type="RuleBase" id="RU000456"/>
    </source>
</evidence>
<dbReference type="PROSITE" id="PS00078">
    <property type="entry name" value="COX2"/>
    <property type="match status" value="1"/>
</dbReference>
<dbReference type="RefSeq" id="WP_257771749.1">
    <property type="nucleotide sequence ID" value="NZ_CP102480.1"/>
</dbReference>
<feature type="chain" id="PRO_5039905156" description="Cytochrome c oxidase subunit 2" evidence="17">
    <location>
        <begin position="32"/>
        <end position="285"/>
    </location>
</feature>
<feature type="transmembrane region" description="Helical" evidence="16">
    <location>
        <begin position="103"/>
        <end position="121"/>
    </location>
</feature>
<evidence type="ECO:0000256" key="3">
    <source>
        <dbReference type="ARBA" id="ARBA00022448"/>
    </source>
</evidence>
<evidence type="ECO:0000256" key="1">
    <source>
        <dbReference type="ARBA" id="ARBA00004141"/>
    </source>
</evidence>
<evidence type="ECO:0000256" key="10">
    <source>
        <dbReference type="ARBA" id="ARBA00023008"/>
    </source>
</evidence>
<evidence type="ECO:0000313" key="20">
    <source>
        <dbReference type="EMBL" id="UUX51964.1"/>
    </source>
</evidence>
<evidence type="ECO:0000256" key="5">
    <source>
        <dbReference type="ARBA" id="ARBA00022692"/>
    </source>
</evidence>
<evidence type="ECO:0000259" key="18">
    <source>
        <dbReference type="PROSITE" id="PS50857"/>
    </source>
</evidence>
<accession>A0A9J7B0F7</accession>
<dbReference type="PRINTS" id="PR01166">
    <property type="entry name" value="CYCOXIDASEII"/>
</dbReference>
<dbReference type="Gene3D" id="2.60.40.420">
    <property type="entry name" value="Cupredoxins - blue copper proteins"/>
    <property type="match status" value="1"/>
</dbReference>
<evidence type="ECO:0000256" key="12">
    <source>
        <dbReference type="ARBA" id="ARBA00024688"/>
    </source>
</evidence>
<dbReference type="GO" id="GO:0005507">
    <property type="term" value="F:copper ion binding"/>
    <property type="evidence" value="ECO:0007669"/>
    <property type="project" value="InterPro"/>
</dbReference>
<keyword evidence="3 14" id="KW-0813">Transport</keyword>
<feature type="signal peptide" evidence="17">
    <location>
        <begin position="1"/>
        <end position="31"/>
    </location>
</feature>